<evidence type="ECO:0000313" key="3">
    <source>
        <dbReference type="Proteomes" id="UP000177583"/>
    </source>
</evidence>
<dbReference type="InterPro" id="IPR050900">
    <property type="entry name" value="Transposase_IS3/IS150/IS904"/>
</dbReference>
<dbReference type="GO" id="GO:0003676">
    <property type="term" value="F:nucleic acid binding"/>
    <property type="evidence" value="ECO:0007669"/>
    <property type="project" value="InterPro"/>
</dbReference>
<evidence type="ECO:0000313" key="2">
    <source>
        <dbReference type="EMBL" id="OGG99926.1"/>
    </source>
</evidence>
<dbReference type="GO" id="GO:0015074">
    <property type="term" value="P:DNA integration"/>
    <property type="evidence" value="ECO:0007669"/>
    <property type="project" value="InterPro"/>
</dbReference>
<dbReference type="PROSITE" id="PS50994">
    <property type="entry name" value="INTEGRASE"/>
    <property type="match status" value="1"/>
</dbReference>
<dbReference type="EMBL" id="MFNF01000052">
    <property type="protein sequence ID" value="OGG99926.1"/>
    <property type="molecule type" value="Genomic_DNA"/>
</dbReference>
<comment type="caution">
    <text evidence="2">The sequence shown here is derived from an EMBL/GenBank/DDBJ whole genome shotgun (WGS) entry which is preliminary data.</text>
</comment>
<protein>
    <recommendedName>
        <fullName evidence="1">Integrase catalytic domain-containing protein</fullName>
    </recommendedName>
</protein>
<dbReference type="PANTHER" id="PTHR46889">
    <property type="entry name" value="TRANSPOSASE INSF FOR INSERTION SEQUENCE IS3B-RELATED"/>
    <property type="match status" value="1"/>
</dbReference>
<proteinExistence type="predicted"/>
<evidence type="ECO:0000259" key="1">
    <source>
        <dbReference type="PROSITE" id="PS50994"/>
    </source>
</evidence>
<dbReference type="SUPFAM" id="SSF53098">
    <property type="entry name" value="Ribonuclease H-like"/>
    <property type="match status" value="1"/>
</dbReference>
<dbReference type="Gene3D" id="3.30.420.10">
    <property type="entry name" value="Ribonuclease H-like superfamily/Ribonuclease H"/>
    <property type="match status" value="1"/>
</dbReference>
<dbReference type="Proteomes" id="UP000177583">
    <property type="component" value="Unassembled WGS sequence"/>
</dbReference>
<gene>
    <name evidence="2" type="ORF">A2557_01420</name>
</gene>
<dbReference type="InterPro" id="IPR012337">
    <property type="entry name" value="RNaseH-like_sf"/>
</dbReference>
<reference evidence="2 3" key="1">
    <citation type="journal article" date="2016" name="Nat. Commun.">
        <title>Thousands of microbial genomes shed light on interconnected biogeochemical processes in an aquifer system.</title>
        <authorList>
            <person name="Anantharaman K."/>
            <person name="Brown C.T."/>
            <person name="Hug L.A."/>
            <person name="Sharon I."/>
            <person name="Castelle C.J."/>
            <person name="Probst A.J."/>
            <person name="Thomas B.C."/>
            <person name="Singh A."/>
            <person name="Wilkins M.J."/>
            <person name="Karaoz U."/>
            <person name="Brodie E.L."/>
            <person name="Williams K.H."/>
            <person name="Hubbard S.S."/>
            <person name="Banfield J.F."/>
        </authorList>
    </citation>
    <scope>NUCLEOTIDE SEQUENCE [LARGE SCALE GENOMIC DNA]</scope>
</reference>
<accession>A0A1F6GP28</accession>
<sequence length="118" mass="13735">MDTALATEVLKEALERPEIFNSDQGSQYPNQEHTELLKDQGITISMNGKGRSINNIAIERFFRTFKCEEVYINDCQNIAGLRAGIARYMDFYNFNRFHSVRGYKKPMEVYRTTRLKVA</sequence>
<dbReference type="InterPro" id="IPR001584">
    <property type="entry name" value="Integrase_cat-core"/>
</dbReference>
<dbReference type="InterPro" id="IPR036397">
    <property type="entry name" value="RNaseH_sf"/>
</dbReference>
<feature type="domain" description="Integrase catalytic" evidence="1">
    <location>
        <begin position="1"/>
        <end position="114"/>
    </location>
</feature>
<dbReference type="Pfam" id="PF13683">
    <property type="entry name" value="rve_3"/>
    <property type="match status" value="1"/>
</dbReference>
<dbReference type="PANTHER" id="PTHR46889:SF4">
    <property type="entry name" value="TRANSPOSASE INSO FOR INSERTION SEQUENCE ELEMENT IS911B-RELATED"/>
    <property type="match status" value="1"/>
</dbReference>
<organism evidence="2 3">
    <name type="scientific">Candidatus Lambdaproteobacteria bacterium RIFOXYD2_FULL_56_26</name>
    <dbReference type="NCBI Taxonomy" id="1817773"/>
    <lineage>
        <taxon>Bacteria</taxon>
        <taxon>Pseudomonadati</taxon>
        <taxon>Pseudomonadota</taxon>
        <taxon>Candidatus Lambdaproteobacteria</taxon>
    </lineage>
</organism>
<dbReference type="AlphaFoldDB" id="A0A1F6GP28"/>
<name>A0A1F6GP28_9PROT</name>